<reference evidence="1 2" key="1">
    <citation type="submission" date="2019-01" db="EMBL/GenBank/DDBJ databases">
        <title>Bacillus sp. M5HDSG1-1, whole genome shotgun sequence.</title>
        <authorList>
            <person name="Tuo L."/>
        </authorList>
    </citation>
    <scope>NUCLEOTIDE SEQUENCE [LARGE SCALE GENOMIC DNA]</scope>
    <source>
        <strain evidence="1 2">M5HDSG1-1</strain>
    </source>
</reference>
<dbReference type="Pfam" id="PF13814">
    <property type="entry name" value="Replic_Relax"/>
    <property type="match status" value="1"/>
</dbReference>
<dbReference type="Proteomes" id="UP000288024">
    <property type="component" value="Unassembled WGS sequence"/>
</dbReference>
<organism evidence="1 2">
    <name type="scientific">Niallia taxi</name>
    <dbReference type="NCBI Taxonomy" id="2499688"/>
    <lineage>
        <taxon>Bacteria</taxon>
        <taxon>Bacillati</taxon>
        <taxon>Bacillota</taxon>
        <taxon>Bacilli</taxon>
        <taxon>Bacillales</taxon>
        <taxon>Bacillaceae</taxon>
        <taxon>Niallia</taxon>
    </lineage>
</organism>
<dbReference type="InterPro" id="IPR025855">
    <property type="entry name" value="Replic_Relax"/>
</dbReference>
<protein>
    <recommendedName>
        <fullName evidence="3">Replication-relaxation</fullName>
    </recommendedName>
</protein>
<sequence>MQKSSTKQIRQENILLSLKKLHYLSRSQLQRIHRLGGVRNANKVLSEMAEYLHTTRLQENVYYLNATGRDRVGSTKVLKKTNQIEHYLMRNELYILNGCPSSWKQEIKLTIKGQITIVADALFIREKTYNICEVDNTQKMSVNREKAKKYRRLVEIANFEKQPKFIWITTTEYRRKQLLALFEGMQIEVFLTDELK</sequence>
<dbReference type="AlphaFoldDB" id="A0A3S2UFQ4"/>
<accession>A0A3S2UFQ4</accession>
<dbReference type="EMBL" id="RZTZ01000004">
    <property type="protein sequence ID" value="RVT62778.1"/>
    <property type="molecule type" value="Genomic_DNA"/>
</dbReference>
<comment type="caution">
    <text evidence="1">The sequence shown here is derived from an EMBL/GenBank/DDBJ whole genome shotgun (WGS) entry which is preliminary data.</text>
</comment>
<evidence type="ECO:0008006" key="3">
    <source>
        <dbReference type="Google" id="ProtNLM"/>
    </source>
</evidence>
<name>A0A3S2UFQ4_9BACI</name>
<evidence type="ECO:0000313" key="2">
    <source>
        <dbReference type="Proteomes" id="UP000288024"/>
    </source>
</evidence>
<gene>
    <name evidence="1" type="ORF">EM808_13650</name>
</gene>
<proteinExistence type="predicted"/>
<keyword evidence="2" id="KW-1185">Reference proteome</keyword>
<evidence type="ECO:0000313" key="1">
    <source>
        <dbReference type="EMBL" id="RVT62778.1"/>
    </source>
</evidence>
<dbReference type="RefSeq" id="WP_127738730.1">
    <property type="nucleotide sequence ID" value="NZ_RZTZ01000004.1"/>
</dbReference>